<proteinExistence type="inferred from homology"/>
<dbReference type="EMBL" id="CP066167">
    <property type="protein sequence ID" value="QQD18579.1"/>
    <property type="molecule type" value="Genomic_DNA"/>
</dbReference>
<dbReference type="GO" id="GO:0008300">
    <property type="term" value="P:isoprenoid catabolic process"/>
    <property type="evidence" value="ECO:0007669"/>
    <property type="project" value="TreeGrafter"/>
</dbReference>
<dbReference type="RefSeq" id="WP_198570070.1">
    <property type="nucleotide sequence ID" value="NZ_CP066167.1"/>
</dbReference>
<evidence type="ECO:0000256" key="1">
    <source>
        <dbReference type="ARBA" id="ARBA00005254"/>
    </source>
</evidence>
<protein>
    <submittedName>
        <fullName evidence="2">Enoyl-CoA hydratase/isomerase family protein</fullName>
    </submittedName>
</protein>
<dbReference type="InterPro" id="IPR029045">
    <property type="entry name" value="ClpP/crotonase-like_dom_sf"/>
</dbReference>
<dbReference type="Pfam" id="PF00378">
    <property type="entry name" value="ECH_1"/>
    <property type="match status" value="1"/>
</dbReference>
<dbReference type="CDD" id="cd06558">
    <property type="entry name" value="crotonase-like"/>
    <property type="match status" value="1"/>
</dbReference>
<dbReference type="Proteomes" id="UP000596063">
    <property type="component" value="Chromosome"/>
</dbReference>
<dbReference type="KEGG" id="snan:I6N98_01500"/>
<name>A0A7T4R191_9GAMM</name>
<keyword evidence="2" id="KW-0413">Isomerase</keyword>
<keyword evidence="3" id="KW-1185">Reference proteome</keyword>
<accession>A0A7T4R191</accession>
<evidence type="ECO:0000313" key="3">
    <source>
        <dbReference type="Proteomes" id="UP000596063"/>
    </source>
</evidence>
<comment type="similarity">
    <text evidence="1">Belongs to the enoyl-CoA hydratase/isomerase family.</text>
</comment>
<dbReference type="SUPFAM" id="SSF52096">
    <property type="entry name" value="ClpP/crotonase"/>
    <property type="match status" value="1"/>
</dbReference>
<dbReference type="PANTHER" id="PTHR42964:SF1">
    <property type="entry name" value="POLYKETIDE BIOSYNTHESIS ENOYL-COA HYDRATASE PKSH-RELATED"/>
    <property type="match status" value="1"/>
</dbReference>
<dbReference type="GO" id="GO:0016853">
    <property type="term" value="F:isomerase activity"/>
    <property type="evidence" value="ECO:0007669"/>
    <property type="project" value="UniProtKB-KW"/>
</dbReference>
<dbReference type="PANTHER" id="PTHR42964">
    <property type="entry name" value="ENOYL-COA HYDRATASE"/>
    <property type="match status" value="1"/>
</dbReference>
<evidence type="ECO:0000313" key="2">
    <source>
        <dbReference type="EMBL" id="QQD18579.1"/>
    </source>
</evidence>
<organism evidence="2 3">
    <name type="scientific">Spongiibacter nanhainus</name>
    <dbReference type="NCBI Taxonomy" id="2794344"/>
    <lineage>
        <taxon>Bacteria</taxon>
        <taxon>Pseudomonadati</taxon>
        <taxon>Pseudomonadota</taxon>
        <taxon>Gammaproteobacteria</taxon>
        <taxon>Cellvibrionales</taxon>
        <taxon>Spongiibacteraceae</taxon>
        <taxon>Spongiibacter</taxon>
    </lineage>
</organism>
<reference evidence="2 3" key="1">
    <citation type="submission" date="2020-12" db="EMBL/GenBank/DDBJ databases">
        <authorList>
            <person name="Shan Y."/>
        </authorList>
    </citation>
    <scope>NUCLEOTIDE SEQUENCE [LARGE SCALE GENOMIC DNA]</scope>
    <source>
        <strain evidence="3">csc3.9</strain>
    </source>
</reference>
<dbReference type="InterPro" id="IPR051683">
    <property type="entry name" value="Enoyl-CoA_Hydratase/Isomerase"/>
</dbReference>
<dbReference type="Gene3D" id="3.90.226.10">
    <property type="entry name" value="2-enoyl-CoA Hydratase, Chain A, domain 1"/>
    <property type="match status" value="1"/>
</dbReference>
<dbReference type="Gene3D" id="1.10.12.10">
    <property type="entry name" value="Lyase 2-enoyl-coa Hydratase, Chain A, domain 2"/>
    <property type="match status" value="1"/>
</dbReference>
<dbReference type="AlphaFoldDB" id="A0A7T4R191"/>
<dbReference type="InterPro" id="IPR001753">
    <property type="entry name" value="Enoyl-CoA_hydra/iso"/>
</dbReference>
<dbReference type="InterPro" id="IPR014748">
    <property type="entry name" value="Enoyl-CoA_hydra_C"/>
</dbReference>
<sequence length="263" mass="28417">MSESELVQELSADGKLRLIMNRPEVHNAFDDRQVANLTDALLAAAENPGVRLVVIEGRGKNFCAGGDINYMRRMGENTFQENVEDARRLATLMKVLNDLPKPTIARVQGAAMGGGVGLVCCCDIAVGEPNTFLALSEIKIGMVPATIAPYVVKTIGPKPARRLFMTGEKVSASRAEALGMLSEVVADGSLDSRIAEISTTLLANAPSGLAKAKQIIERVSRGGIDEKMIEDTVRFIAEIRDSTEGREGLSAFLEKRKPNWSHH</sequence>
<gene>
    <name evidence="2" type="ORF">I6N98_01500</name>
</gene>